<name>A0A9N9BYS1_9GLOM</name>
<evidence type="ECO:0000313" key="1">
    <source>
        <dbReference type="EMBL" id="CAG8581783.1"/>
    </source>
</evidence>
<gene>
    <name evidence="1" type="ORF">AGERDE_LOCUS8160</name>
</gene>
<proteinExistence type="predicted"/>
<sequence length="230" mass="26629">MLGYQVIKFRVLGPTLEQLVAVAKEKGHGCNEAKKWQMVHVSSARIVANPKSKQFRVLESNKTQDFEIVLQEANIILRRKPALLIRAAAYFHVNKFQQALTKLEAILIWFPNDTFALGDPIVESLHCPMYIPPLKFSKKVFIEELIQGHAGNIYAMGEFDLRLEMIHEEISILRLWDFALRKLNRCDEALETVLNQILKHPDDPFELRDRAHQKRAIWSNNNRLHLVSLV</sequence>
<accession>A0A9N9BYS1</accession>
<comment type="caution">
    <text evidence="1">The sequence shown here is derived from an EMBL/GenBank/DDBJ whole genome shotgun (WGS) entry which is preliminary data.</text>
</comment>
<evidence type="ECO:0000313" key="2">
    <source>
        <dbReference type="Proteomes" id="UP000789831"/>
    </source>
</evidence>
<keyword evidence="2" id="KW-1185">Reference proteome</keyword>
<dbReference type="Proteomes" id="UP000789831">
    <property type="component" value="Unassembled WGS sequence"/>
</dbReference>
<protein>
    <submittedName>
        <fullName evidence="1">10035_t:CDS:1</fullName>
    </submittedName>
</protein>
<organism evidence="1 2">
    <name type="scientific">Ambispora gerdemannii</name>
    <dbReference type="NCBI Taxonomy" id="144530"/>
    <lineage>
        <taxon>Eukaryota</taxon>
        <taxon>Fungi</taxon>
        <taxon>Fungi incertae sedis</taxon>
        <taxon>Mucoromycota</taxon>
        <taxon>Glomeromycotina</taxon>
        <taxon>Glomeromycetes</taxon>
        <taxon>Archaeosporales</taxon>
        <taxon>Ambisporaceae</taxon>
        <taxon>Ambispora</taxon>
    </lineage>
</organism>
<reference evidence="1" key="1">
    <citation type="submission" date="2021-06" db="EMBL/GenBank/DDBJ databases">
        <authorList>
            <person name="Kallberg Y."/>
            <person name="Tangrot J."/>
            <person name="Rosling A."/>
        </authorList>
    </citation>
    <scope>NUCLEOTIDE SEQUENCE</scope>
    <source>
        <strain evidence="1">MT106</strain>
    </source>
</reference>
<dbReference type="EMBL" id="CAJVPL010001657">
    <property type="protein sequence ID" value="CAG8581783.1"/>
    <property type="molecule type" value="Genomic_DNA"/>
</dbReference>
<feature type="non-terminal residue" evidence="1">
    <location>
        <position position="230"/>
    </location>
</feature>
<dbReference type="AlphaFoldDB" id="A0A9N9BYS1"/>